<evidence type="ECO:0000313" key="1">
    <source>
        <dbReference type="EMBL" id="CAB3914659.1"/>
    </source>
</evidence>
<accession>A0ABM8LL57</accession>
<comment type="caution">
    <text evidence="1">The sequence shown here is derived from an EMBL/GenBank/DDBJ whole genome shotgun (WGS) entry which is preliminary data.</text>
</comment>
<dbReference type="RefSeq" id="WP_042797706.1">
    <property type="nucleotide sequence ID" value="NZ_CADIKR010000008.1"/>
</dbReference>
<keyword evidence="2" id="KW-1185">Reference proteome</keyword>
<dbReference type="EMBL" id="CADIKR010000008">
    <property type="protein sequence ID" value="CAB3914659.1"/>
    <property type="molecule type" value="Genomic_DNA"/>
</dbReference>
<proteinExistence type="predicted"/>
<evidence type="ECO:0000313" key="2">
    <source>
        <dbReference type="Proteomes" id="UP000507140"/>
    </source>
</evidence>
<dbReference type="Proteomes" id="UP000507140">
    <property type="component" value="Unassembled WGS sequence"/>
</dbReference>
<sequence length="80" mass="9208">MEEDLNQEIPQVNTTRTLDKYREVVAFSLAEVHSCPPAVIADLMKHYEDVIRGSWSVGTVPVDVIRLLYAEWKTFRTKSN</sequence>
<reference evidence="1 2" key="1">
    <citation type="submission" date="2020-04" db="EMBL/GenBank/DDBJ databases">
        <authorList>
            <person name="De Canck E."/>
        </authorList>
    </citation>
    <scope>NUCLEOTIDE SEQUENCE [LARGE SCALE GENOMIC DNA]</scope>
    <source>
        <strain evidence="1 2">LMG 3415</strain>
    </source>
</reference>
<protein>
    <submittedName>
        <fullName evidence="1">Uncharacterized protein</fullName>
    </submittedName>
</protein>
<gene>
    <name evidence="1" type="ORF">LMG3415_05165</name>
</gene>
<organism evidence="1 2">
    <name type="scientific">Achromobacter mucicolens</name>
    <dbReference type="NCBI Taxonomy" id="1389922"/>
    <lineage>
        <taxon>Bacteria</taxon>
        <taxon>Pseudomonadati</taxon>
        <taxon>Pseudomonadota</taxon>
        <taxon>Betaproteobacteria</taxon>
        <taxon>Burkholderiales</taxon>
        <taxon>Alcaligenaceae</taxon>
        <taxon>Achromobacter</taxon>
    </lineage>
</organism>
<name>A0ABM8LL57_9BURK</name>